<dbReference type="Pfam" id="PF00691">
    <property type="entry name" value="OmpA"/>
    <property type="match status" value="1"/>
</dbReference>
<keyword evidence="7 8" id="KW-0131">Cell cycle</keyword>
<protein>
    <recommendedName>
        <fullName evidence="8">Peptidoglycan-associated lipoprotein</fullName>
        <shortName evidence="8">PAL</shortName>
    </recommendedName>
</protein>
<dbReference type="PROSITE" id="PS51123">
    <property type="entry name" value="OMPA_2"/>
    <property type="match status" value="1"/>
</dbReference>
<keyword evidence="4 8" id="KW-0564">Palmitate</keyword>
<accession>A0A2X0QSB7</accession>
<dbReference type="InterPro" id="IPR050330">
    <property type="entry name" value="Bact_OuterMem_StrucFunc"/>
</dbReference>
<reference evidence="11" key="1">
    <citation type="submission" date="2018-05" db="EMBL/GenBank/DDBJ databases">
        <authorList>
            <person name="Lanie J.A."/>
            <person name="Ng W.-L."/>
            <person name="Kazmierczak K.M."/>
            <person name="Andrzejewski T.M."/>
            <person name="Davidsen T.M."/>
            <person name="Wayne K.J."/>
            <person name="Tettelin H."/>
            <person name="Glass J.I."/>
            <person name="Rusch D."/>
            <person name="Podicherti R."/>
            <person name="Tsui H.-C.T."/>
            <person name="Winkler M.E."/>
        </authorList>
    </citation>
    <scope>NUCLEOTIDE SEQUENCE</scope>
    <source>
        <strain evidence="11">KNB</strain>
    </source>
</reference>
<dbReference type="SUPFAM" id="SSF103088">
    <property type="entry name" value="OmpA-like"/>
    <property type="match status" value="1"/>
</dbReference>
<dbReference type="PROSITE" id="PS01068">
    <property type="entry name" value="OMPA_1"/>
    <property type="match status" value="1"/>
</dbReference>
<keyword evidence="6 8" id="KW-0449">Lipoprotein</keyword>
<evidence type="ECO:0000313" key="11">
    <source>
        <dbReference type="EMBL" id="SPS04979.1"/>
    </source>
</evidence>
<evidence type="ECO:0000256" key="8">
    <source>
        <dbReference type="HAMAP-Rule" id="MF_02204"/>
    </source>
</evidence>
<evidence type="ECO:0000256" key="7">
    <source>
        <dbReference type="ARBA" id="ARBA00023306"/>
    </source>
</evidence>
<keyword evidence="1 8" id="KW-0132">Cell division</keyword>
<dbReference type="PANTHER" id="PTHR30329">
    <property type="entry name" value="STATOR ELEMENT OF FLAGELLAR MOTOR COMPLEX"/>
    <property type="match status" value="1"/>
</dbReference>
<keyword evidence="5 8" id="KW-0998">Cell outer membrane</keyword>
<gene>
    <name evidence="8" type="primary">pal</name>
    <name evidence="11" type="ORF">NITFAB_0568</name>
</gene>
<keyword evidence="3 8" id="KW-0472">Membrane</keyword>
<name>A0A2X0QSB7_9PROT</name>
<dbReference type="InterPro" id="IPR014169">
    <property type="entry name" value="Pal_lipo_C"/>
</dbReference>
<dbReference type="GO" id="GO:0051301">
    <property type="term" value="P:cell division"/>
    <property type="evidence" value="ECO:0007669"/>
    <property type="project" value="UniProtKB-UniRule"/>
</dbReference>
<evidence type="ECO:0000256" key="9">
    <source>
        <dbReference type="SAM" id="MobiDB-lite"/>
    </source>
</evidence>
<feature type="region of interest" description="Disordered" evidence="9">
    <location>
        <begin position="45"/>
        <end position="112"/>
    </location>
</feature>
<dbReference type="PRINTS" id="PR01021">
    <property type="entry name" value="OMPADOMAIN"/>
</dbReference>
<dbReference type="PROSITE" id="PS51257">
    <property type="entry name" value="PROKAR_LIPOPROTEIN"/>
    <property type="match status" value="1"/>
</dbReference>
<dbReference type="CDD" id="cd07185">
    <property type="entry name" value="OmpA_C-like"/>
    <property type="match status" value="1"/>
</dbReference>
<dbReference type="InterPro" id="IPR036737">
    <property type="entry name" value="OmpA-like_sf"/>
</dbReference>
<evidence type="ECO:0000256" key="2">
    <source>
        <dbReference type="ARBA" id="ARBA00022729"/>
    </source>
</evidence>
<keyword evidence="2 8" id="KW-0732">Signal</keyword>
<dbReference type="GO" id="GO:0009279">
    <property type="term" value="C:cell outer membrane"/>
    <property type="evidence" value="ECO:0007669"/>
    <property type="project" value="UniProtKB-SubCell"/>
</dbReference>
<evidence type="ECO:0000256" key="4">
    <source>
        <dbReference type="ARBA" id="ARBA00023139"/>
    </source>
</evidence>
<comment type="function">
    <text evidence="8">Part of the Tol-Pal system, which plays a role in outer membrane invagination during cell division and is important for maintaining outer membrane integrity.</text>
</comment>
<feature type="domain" description="OmpA-like" evidence="10">
    <location>
        <begin position="111"/>
        <end position="227"/>
    </location>
</feature>
<dbReference type="InterPro" id="IPR006690">
    <property type="entry name" value="OMPA-like_CS"/>
</dbReference>
<comment type="similarity">
    <text evidence="8">Belongs to the Pal lipoprotein family.</text>
</comment>
<sequence length="227" mass="23942">MSAIKNVTGVVAGILLTLFLVACAKPPVPITKKIGGGSALEMDAPALPDAAGAGTAGDSASSGFGSDPSGGSSGSGSSSGFVTNASGVPIQRGPDYAGYDPKDPKDPLNNPKSLLSAEKRIIYYPTDGDTVPEKYWPVVLAHAEYLVAHPDRKVRLDGHTDERGSAEYNLALGQRRADNVKKMLLAEGVKEEQIEPISYGEEKPADSAHAETAWSKNRRTELNYKPY</sequence>
<comment type="subcellular location">
    <subcellularLocation>
        <location evidence="8">Cell outer membrane</location>
        <topology evidence="8">Lipid-anchor</topology>
    </subcellularLocation>
</comment>
<dbReference type="InterPro" id="IPR006665">
    <property type="entry name" value="OmpA-like"/>
</dbReference>
<dbReference type="InterPro" id="IPR039001">
    <property type="entry name" value="Pal"/>
</dbReference>
<dbReference type="InterPro" id="IPR006664">
    <property type="entry name" value="OMP_bac"/>
</dbReference>
<dbReference type="NCBIfam" id="TIGR02802">
    <property type="entry name" value="Pal_lipo"/>
    <property type="match status" value="1"/>
</dbReference>
<proteinExistence type="inferred from homology"/>
<organism evidence="11">
    <name type="scientific">Candidatus Nitrotoga fabula</name>
    <dbReference type="NCBI Taxonomy" id="2182327"/>
    <lineage>
        <taxon>Bacteria</taxon>
        <taxon>Pseudomonadati</taxon>
        <taxon>Pseudomonadota</taxon>
        <taxon>Betaproteobacteria</taxon>
        <taxon>Nitrosomonadales</taxon>
        <taxon>Gallionellaceae</taxon>
        <taxon>Candidatus Nitrotoga</taxon>
    </lineage>
</organism>
<comment type="subunit">
    <text evidence="8">The Tol-Pal system is composed of five core proteins: the inner membrane proteins TolA, TolQ and TolR, the periplasmic protein TolB and the outer membrane protein Pal. They form a network linking the inner and outer membranes and the peptidoglycan layer.</text>
</comment>
<evidence type="ECO:0000256" key="6">
    <source>
        <dbReference type="ARBA" id="ARBA00023288"/>
    </source>
</evidence>
<dbReference type="EMBL" id="LS423452">
    <property type="protein sequence ID" value="SPS04979.1"/>
    <property type="molecule type" value="Genomic_DNA"/>
</dbReference>
<evidence type="ECO:0000256" key="1">
    <source>
        <dbReference type="ARBA" id="ARBA00022618"/>
    </source>
</evidence>
<evidence type="ECO:0000256" key="3">
    <source>
        <dbReference type="ARBA" id="ARBA00023136"/>
    </source>
</evidence>
<evidence type="ECO:0000259" key="10">
    <source>
        <dbReference type="PROSITE" id="PS51123"/>
    </source>
</evidence>
<dbReference type="AlphaFoldDB" id="A0A2X0QSB7"/>
<dbReference type="Gene3D" id="3.30.1330.60">
    <property type="entry name" value="OmpA-like domain"/>
    <property type="match status" value="1"/>
</dbReference>
<dbReference type="PANTHER" id="PTHR30329:SF21">
    <property type="entry name" value="LIPOPROTEIN YIAD-RELATED"/>
    <property type="match status" value="1"/>
</dbReference>
<feature type="compositionally biased region" description="Low complexity" evidence="9">
    <location>
        <begin position="45"/>
        <end position="80"/>
    </location>
</feature>
<evidence type="ECO:0000256" key="5">
    <source>
        <dbReference type="ARBA" id="ARBA00023237"/>
    </source>
</evidence>
<dbReference type="HAMAP" id="MF_02204">
    <property type="entry name" value="Pal"/>
    <property type="match status" value="1"/>
</dbReference>